<keyword evidence="1" id="KW-0560">Oxidoreductase</keyword>
<dbReference type="SUPFAM" id="SSF51430">
    <property type="entry name" value="NAD(P)-linked oxidoreductase"/>
    <property type="match status" value="1"/>
</dbReference>
<dbReference type="AlphaFoldDB" id="A0AA38VDY0"/>
<feature type="region of interest" description="Disordered" evidence="2">
    <location>
        <begin position="1"/>
        <end position="36"/>
    </location>
</feature>
<dbReference type="InterPro" id="IPR050523">
    <property type="entry name" value="AKR_Detox_Biosynth"/>
</dbReference>
<name>A0AA38VDY0_9PEZI</name>
<dbReference type="CDD" id="cd19093">
    <property type="entry name" value="AKR_AtPLR-like"/>
    <property type="match status" value="1"/>
</dbReference>
<dbReference type="PANTHER" id="PTHR43364">
    <property type="entry name" value="NADH-SPECIFIC METHYLGLYOXAL REDUCTASE-RELATED"/>
    <property type="match status" value="1"/>
</dbReference>
<dbReference type="InterPro" id="IPR023210">
    <property type="entry name" value="NADP_OxRdtase_dom"/>
</dbReference>
<sequence length="368" mass="40372">MDKVLQTGLSAGMSTTAGFHSNKPIRPSREHDGKNVLPSSFVPDARSRVTFPTAKEPAVQASHISIGAWPWGDKATWHWSEDELPAVRAAWKELYGAGINFIDTAQVYGDGESERLVGELVAGLPRDSYVVQTKFFASPAGVGNYLHPSDEPVRALRDSLARLKLDYVDVYLVHGPTHPQSVETVAKGMAKCVEEGLARAVGVANYDNDDVLKMRDELAKYDVPLATNQVEFSVLRRYPEIHGEIAACRDNGMVFQGYSSLAQGKLSGKYTAENPPPKTYRFSQYPMEEIEPALEVLEKIAEKRGKSAAAVALNYTLSKGSLPVVGIRNVEQAKQAIEALGWRLDQAEIEEIDKVSIEGTTTVLWQQG</sequence>
<dbReference type="InterPro" id="IPR020471">
    <property type="entry name" value="AKR"/>
</dbReference>
<feature type="compositionally biased region" description="Polar residues" evidence="2">
    <location>
        <begin position="7"/>
        <end position="19"/>
    </location>
</feature>
<feature type="domain" description="NADP-dependent oxidoreductase" evidence="3">
    <location>
        <begin position="64"/>
        <end position="356"/>
    </location>
</feature>
<dbReference type="EMBL" id="JANBVO010000020">
    <property type="protein sequence ID" value="KAJ9143070.1"/>
    <property type="molecule type" value="Genomic_DNA"/>
</dbReference>
<evidence type="ECO:0000313" key="4">
    <source>
        <dbReference type="EMBL" id="KAJ9143070.1"/>
    </source>
</evidence>
<reference evidence="4" key="1">
    <citation type="submission" date="2022-07" db="EMBL/GenBank/DDBJ databases">
        <title>Fungi with potential for degradation of polypropylene.</title>
        <authorList>
            <person name="Gostincar C."/>
        </authorList>
    </citation>
    <scope>NUCLEOTIDE SEQUENCE</scope>
    <source>
        <strain evidence="4">EXF-13308</strain>
    </source>
</reference>
<evidence type="ECO:0000256" key="2">
    <source>
        <dbReference type="SAM" id="MobiDB-lite"/>
    </source>
</evidence>
<dbReference type="Pfam" id="PF00248">
    <property type="entry name" value="Aldo_ket_red"/>
    <property type="match status" value="1"/>
</dbReference>
<evidence type="ECO:0000313" key="5">
    <source>
        <dbReference type="Proteomes" id="UP001174694"/>
    </source>
</evidence>
<dbReference type="Gene3D" id="3.20.20.100">
    <property type="entry name" value="NADP-dependent oxidoreductase domain"/>
    <property type="match status" value="1"/>
</dbReference>
<organism evidence="4 5">
    <name type="scientific">Pleurostoma richardsiae</name>
    <dbReference type="NCBI Taxonomy" id="41990"/>
    <lineage>
        <taxon>Eukaryota</taxon>
        <taxon>Fungi</taxon>
        <taxon>Dikarya</taxon>
        <taxon>Ascomycota</taxon>
        <taxon>Pezizomycotina</taxon>
        <taxon>Sordariomycetes</taxon>
        <taxon>Sordariomycetidae</taxon>
        <taxon>Calosphaeriales</taxon>
        <taxon>Pleurostomataceae</taxon>
        <taxon>Pleurostoma</taxon>
    </lineage>
</organism>
<dbReference type="InterPro" id="IPR036812">
    <property type="entry name" value="NAD(P)_OxRdtase_dom_sf"/>
</dbReference>
<dbReference type="GO" id="GO:0016491">
    <property type="term" value="F:oxidoreductase activity"/>
    <property type="evidence" value="ECO:0007669"/>
    <property type="project" value="UniProtKB-KW"/>
</dbReference>
<protein>
    <submittedName>
        <fullName evidence="4">Aldo/keto reductase</fullName>
    </submittedName>
</protein>
<comment type="caution">
    <text evidence="4">The sequence shown here is derived from an EMBL/GenBank/DDBJ whole genome shotgun (WGS) entry which is preliminary data.</text>
</comment>
<dbReference type="PRINTS" id="PR00069">
    <property type="entry name" value="ALDKETRDTASE"/>
</dbReference>
<dbReference type="PANTHER" id="PTHR43364:SF4">
    <property type="entry name" value="NAD(P)-LINKED OXIDOREDUCTASE SUPERFAMILY PROTEIN"/>
    <property type="match status" value="1"/>
</dbReference>
<keyword evidence="5" id="KW-1185">Reference proteome</keyword>
<accession>A0AA38VDY0</accession>
<evidence type="ECO:0000256" key="1">
    <source>
        <dbReference type="ARBA" id="ARBA00023002"/>
    </source>
</evidence>
<proteinExistence type="predicted"/>
<gene>
    <name evidence="4" type="ORF">NKR23_g6847</name>
</gene>
<dbReference type="Proteomes" id="UP001174694">
    <property type="component" value="Unassembled WGS sequence"/>
</dbReference>
<evidence type="ECO:0000259" key="3">
    <source>
        <dbReference type="Pfam" id="PF00248"/>
    </source>
</evidence>